<dbReference type="PROSITE" id="PS50943">
    <property type="entry name" value="HTH_CROC1"/>
    <property type="match status" value="1"/>
</dbReference>
<organism evidence="2 3">
    <name type="scientific">Pseudomonas putida</name>
    <name type="common">Arthrobacter siderocapsulatus</name>
    <dbReference type="NCBI Taxonomy" id="303"/>
    <lineage>
        <taxon>Bacteria</taxon>
        <taxon>Pseudomonadati</taxon>
        <taxon>Pseudomonadota</taxon>
        <taxon>Gammaproteobacteria</taxon>
        <taxon>Pseudomonadales</taxon>
        <taxon>Pseudomonadaceae</taxon>
        <taxon>Pseudomonas</taxon>
    </lineage>
</organism>
<dbReference type="InterPro" id="IPR001387">
    <property type="entry name" value="Cro/C1-type_HTH"/>
</dbReference>
<dbReference type="InterPro" id="IPR010982">
    <property type="entry name" value="Lambda_DNA-bd_dom_sf"/>
</dbReference>
<dbReference type="Gene3D" id="1.10.260.40">
    <property type="entry name" value="lambda repressor-like DNA-binding domains"/>
    <property type="match status" value="1"/>
</dbReference>
<dbReference type="CDD" id="cd00093">
    <property type="entry name" value="HTH_XRE"/>
    <property type="match status" value="1"/>
</dbReference>
<dbReference type="SUPFAM" id="SSF47413">
    <property type="entry name" value="lambda repressor-like DNA-binding domains"/>
    <property type="match status" value="1"/>
</dbReference>
<gene>
    <name evidence="2" type="ORF">PSEMO_28410</name>
</gene>
<sequence length="101" mass="11409">MMTIFPLACADRLEKIGLLVKTRRLERKIRQKDLAAQTGLSTATLGKIESGAPNVEMRSYMTALWHLGLLDDAFQDPGVPVVAPRVTEHRVRLRKFSEDDF</sequence>
<dbReference type="AlphaFoldDB" id="A0A1Q9R3G7"/>
<proteinExistence type="predicted"/>
<dbReference type="RefSeq" id="WP_256721140.1">
    <property type="nucleotide sequence ID" value="NZ_MKZO01000025.1"/>
</dbReference>
<evidence type="ECO:0000259" key="1">
    <source>
        <dbReference type="PROSITE" id="PS50943"/>
    </source>
</evidence>
<name>A0A1Q9R3G7_PSEPU</name>
<dbReference type="GO" id="GO:0003677">
    <property type="term" value="F:DNA binding"/>
    <property type="evidence" value="ECO:0007669"/>
    <property type="project" value="InterPro"/>
</dbReference>
<dbReference type="Pfam" id="PF01381">
    <property type="entry name" value="HTH_3"/>
    <property type="match status" value="1"/>
</dbReference>
<protein>
    <recommendedName>
        <fullName evidence="1">HTH cro/C1-type domain-containing protein</fullName>
    </recommendedName>
</protein>
<comment type="caution">
    <text evidence="2">The sequence shown here is derived from an EMBL/GenBank/DDBJ whole genome shotgun (WGS) entry which is preliminary data.</text>
</comment>
<evidence type="ECO:0000313" key="3">
    <source>
        <dbReference type="Proteomes" id="UP000186736"/>
    </source>
</evidence>
<evidence type="ECO:0000313" key="2">
    <source>
        <dbReference type="EMBL" id="OLS61939.1"/>
    </source>
</evidence>
<dbReference type="EMBL" id="MKZO01000025">
    <property type="protein sequence ID" value="OLS61939.1"/>
    <property type="molecule type" value="Genomic_DNA"/>
</dbReference>
<dbReference type="Proteomes" id="UP000186736">
    <property type="component" value="Unassembled WGS sequence"/>
</dbReference>
<reference evidence="2 3" key="1">
    <citation type="submission" date="2016-10" db="EMBL/GenBank/DDBJ databases">
        <title>Genome Sequence of Pseudomonas putida GM4FR.</title>
        <authorList>
            <person name="Poehlein A."/>
            <person name="Wemheuer F."/>
            <person name="Hollensteiner J."/>
            <person name="Wemheuer B."/>
        </authorList>
    </citation>
    <scope>NUCLEOTIDE SEQUENCE [LARGE SCALE GENOMIC DNA]</scope>
    <source>
        <strain evidence="2 3">GM4FR</strain>
    </source>
</reference>
<accession>A0A1Q9R3G7</accession>
<feature type="domain" description="HTH cro/C1-type" evidence="1">
    <location>
        <begin position="20"/>
        <end position="51"/>
    </location>
</feature>